<reference evidence="2" key="2">
    <citation type="journal article" date="2023" name="Biology">
        <title>Prokaryotic Life Associated with Coal-Fire Gas Vents Revealed by Metagenomics.</title>
        <authorList>
            <person name="Kadnikov V.V."/>
            <person name="Mardanov A.V."/>
            <person name="Beletsky A.V."/>
            <person name="Karnachuk O.V."/>
            <person name="Ravin N.V."/>
        </authorList>
    </citation>
    <scope>NUCLEOTIDE SEQUENCE</scope>
    <source>
        <strain evidence="2">Bu02</strain>
    </source>
</reference>
<evidence type="ECO:0000259" key="1">
    <source>
        <dbReference type="Pfam" id="PF01979"/>
    </source>
</evidence>
<dbReference type="SUPFAM" id="SSF51556">
    <property type="entry name" value="Metallo-dependent hydrolases"/>
    <property type="match status" value="1"/>
</dbReference>
<dbReference type="InterPro" id="IPR011059">
    <property type="entry name" value="Metal-dep_hydrolase_composite"/>
</dbReference>
<dbReference type="InterPro" id="IPR020043">
    <property type="entry name" value="Deacetylase_Atu3266-like"/>
</dbReference>
<dbReference type="EMBL" id="CP062796">
    <property type="protein sequence ID" value="QUL99006.1"/>
    <property type="molecule type" value="Genomic_DNA"/>
</dbReference>
<dbReference type="Gene3D" id="3.20.20.140">
    <property type="entry name" value="Metal-dependent hydrolases"/>
    <property type="match status" value="2"/>
</dbReference>
<dbReference type="PANTHER" id="PTHR42717:SF1">
    <property type="entry name" value="IMIDAZOLONEPROPIONASE AND RELATED AMIDOHYDROLASES"/>
    <property type="match status" value="1"/>
</dbReference>
<dbReference type="InterPro" id="IPR006680">
    <property type="entry name" value="Amidohydro-rel"/>
</dbReference>
<dbReference type="Gene3D" id="2.30.40.10">
    <property type="entry name" value="Urease, subunit C, domain 1"/>
    <property type="match status" value="1"/>
</dbReference>
<dbReference type="GO" id="GO:0016810">
    <property type="term" value="F:hydrolase activity, acting on carbon-nitrogen (but not peptide) bonds"/>
    <property type="evidence" value="ECO:0007669"/>
    <property type="project" value="InterPro"/>
</dbReference>
<feature type="domain" description="Amidohydrolase-related" evidence="1">
    <location>
        <begin position="54"/>
        <end position="192"/>
    </location>
</feature>
<evidence type="ECO:0000313" key="2">
    <source>
        <dbReference type="EMBL" id="QUL99006.1"/>
    </source>
</evidence>
<dbReference type="GO" id="GO:0019213">
    <property type="term" value="F:deacetylase activity"/>
    <property type="evidence" value="ECO:0007669"/>
    <property type="project" value="InterPro"/>
</dbReference>
<feature type="domain" description="Amidohydrolase-related" evidence="1">
    <location>
        <begin position="341"/>
        <end position="412"/>
    </location>
</feature>
<dbReference type="PANTHER" id="PTHR42717">
    <property type="entry name" value="DIHYDROOROTASE-RELATED"/>
    <property type="match status" value="1"/>
</dbReference>
<dbReference type="KEGG" id="fcz:IMF26_02760"/>
<sequence length="466" mass="49334">MKFDLLIKNGHVIDPLSGYDGKGDVGIKDGKVAKLGLNLPASSADSVIDVDGFIVMPGVIDSHVHVSSPERWVGFSMMAQAGVVTAVDFGGPIESTLEGLKRFGCGMNIAGLHTVTPGVNTRTADPSFEELDEIAERALAGGALGLKIVGGHHPSTPEATARIIEVANKKGCYVAFHVGTTRTGSNIEGFFEAIELAGKNRLHIAHVNSYCRGLTKTPAQEALDAVEALKKSRHLVSESYLGTINGTSAHCVDGLPSSHVTRNCLKMRGFEPTEKGMGEAILKGWALIQVLRGGKIELVTGQEGYDIWKSADTKTGVSFPVNDTAAMHILASAKMPDGEFVVDAISTDGGAIPRNVQLERGSALVKLGALTWPELVKKLTYNPARMFGFTHKGSVSEGFDGDVTVVDPVSGKPYLAVSRGQIIMIDGIVVGKGGFLLTTEKGLKKAEELGIPAEAAELDKSLFYTR</sequence>
<dbReference type="SUPFAM" id="SSF51338">
    <property type="entry name" value="Composite domain of metallo-dependent hydrolases"/>
    <property type="match status" value="1"/>
</dbReference>
<gene>
    <name evidence="2" type="ORF">IMF26_02760</name>
</gene>
<dbReference type="AlphaFoldDB" id="A0AAT9LD51"/>
<proteinExistence type="predicted"/>
<protein>
    <submittedName>
        <fullName evidence="2">Amidohydrolase family protein</fullName>
    </submittedName>
</protein>
<name>A0AAT9LD51_9FIRM</name>
<accession>A0AAT9LD51</accession>
<reference evidence="2" key="1">
    <citation type="submission" date="2020-10" db="EMBL/GenBank/DDBJ databases">
        <authorList>
            <person name="Kadnikov V."/>
            <person name="Beletsky A.V."/>
            <person name="Mardanov A.V."/>
            <person name="Karnachuk O.V."/>
            <person name="Ravin N.V."/>
        </authorList>
    </citation>
    <scope>NUCLEOTIDE SEQUENCE</scope>
    <source>
        <strain evidence="2">Bu02</strain>
    </source>
</reference>
<dbReference type="Pfam" id="PF01979">
    <property type="entry name" value="Amidohydro_1"/>
    <property type="match status" value="2"/>
</dbReference>
<dbReference type="InterPro" id="IPR032466">
    <property type="entry name" value="Metal_Hydrolase"/>
</dbReference>
<organism evidence="2">
    <name type="scientific">Candidatus Fermentithermobacillus carboniphilus</name>
    <dbReference type="NCBI Taxonomy" id="3085328"/>
    <lineage>
        <taxon>Bacteria</taxon>
        <taxon>Bacillati</taxon>
        <taxon>Bacillota</taxon>
        <taxon>Candidatus Fermentithermobacillia</taxon>
        <taxon>Candidatus Fermentithermobacillales</taxon>
        <taxon>Candidatus Fermentithermobacillaceae</taxon>
        <taxon>Candidatus Fermentithermobacillus</taxon>
    </lineage>
</organism>